<name>A0A395GUD3_9EURO</name>
<protein>
    <submittedName>
        <fullName evidence="2">Uncharacterized protein</fullName>
    </submittedName>
</protein>
<dbReference type="AlphaFoldDB" id="A0A395GUD3"/>
<evidence type="ECO:0000256" key="1">
    <source>
        <dbReference type="SAM" id="MobiDB-lite"/>
    </source>
</evidence>
<sequence length="133" mass="14883">MRDRLSTGNRRWDSEFPSPQERHPRRCHSGWLVTLLGYGWMSPERRAGMCLALRSGRTEEASRCRARHGGTGDRVSARATGSDEGSIGAGVGNLVEDFTRIREMLDLVGLNTPELEMKTEIRRYAEHDAAQGP</sequence>
<dbReference type="GeneID" id="37218918"/>
<evidence type="ECO:0000313" key="2">
    <source>
        <dbReference type="EMBL" id="RAK97713.1"/>
    </source>
</evidence>
<reference evidence="2 3" key="1">
    <citation type="submission" date="2018-02" db="EMBL/GenBank/DDBJ databases">
        <title>The genomes of Aspergillus section Nigri reveals drivers in fungal speciation.</title>
        <authorList>
            <consortium name="DOE Joint Genome Institute"/>
            <person name="Vesth T.C."/>
            <person name="Nybo J."/>
            <person name="Theobald S."/>
            <person name="Brandl J."/>
            <person name="Frisvad J.C."/>
            <person name="Nielsen K.F."/>
            <person name="Lyhne E.K."/>
            <person name="Kogle M.E."/>
            <person name="Kuo A."/>
            <person name="Riley R."/>
            <person name="Clum A."/>
            <person name="Nolan M."/>
            <person name="Lipzen A."/>
            <person name="Salamov A."/>
            <person name="Henrissat B."/>
            <person name="Wiebenga A."/>
            <person name="De vries R.P."/>
            <person name="Grigoriev I.V."/>
            <person name="Mortensen U.H."/>
            <person name="Andersen M.R."/>
            <person name="Baker S.E."/>
        </authorList>
    </citation>
    <scope>NUCLEOTIDE SEQUENCE [LARGE SCALE GENOMIC DNA]</scope>
    <source>
        <strain evidence="2 3">CBS 121593</strain>
    </source>
</reference>
<feature type="region of interest" description="Disordered" evidence="1">
    <location>
        <begin position="63"/>
        <end position="87"/>
    </location>
</feature>
<dbReference type="Proteomes" id="UP000249402">
    <property type="component" value="Unassembled WGS sequence"/>
</dbReference>
<proteinExistence type="predicted"/>
<dbReference type="VEuPathDB" id="FungiDB:BO80DRAFT_184650"/>
<evidence type="ECO:0000313" key="3">
    <source>
        <dbReference type="Proteomes" id="UP000249402"/>
    </source>
</evidence>
<feature type="compositionally biased region" description="Basic and acidic residues" evidence="1">
    <location>
        <begin position="1"/>
        <end position="14"/>
    </location>
</feature>
<gene>
    <name evidence="2" type="ORF">BO80DRAFT_184650</name>
</gene>
<feature type="region of interest" description="Disordered" evidence="1">
    <location>
        <begin position="1"/>
        <end position="24"/>
    </location>
</feature>
<keyword evidence="3" id="KW-1185">Reference proteome</keyword>
<dbReference type="EMBL" id="KZ824460">
    <property type="protein sequence ID" value="RAK97713.1"/>
    <property type="molecule type" value="Genomic_DNA"/>
</dbReference>
<organism evidence="2 3">
    <name type="scientific">Aspergillus ibericus CBS 121593</name>
    <dbReference type="NCBI Taxonomy" id="1448316"/>
    <lineage>
        <taxon>Eukaryota</taxon>
        <taxon>Fungi</taxon>
        <taxon>Dikarya</taxon>
        <taxon>Ascomycota</taxon>
        <taxon>Pezizomycotina</taxon>
        <taxon>Eurotiomycetes</taxon>
        <taxon>Eurotiomycetidae</taxon>
        <taxon>Eurotiales</taxon>
        <taxon>Aspergillaceae</taxon>
        <taxon>Aspergillus</taxon>
        <taxon>Aspergillus subgen. Circumdati</taxon>
    </lineage>
</organism>
<dbReference type="RefSeq" id="XP_025572041.1">
    <property type="nucleotide sequence ID" value="XM_025714053.1"/>
</dbReference>
<accession>A0A395GUD3</accession>